<accession>A0ABV1K510</accession>
<dbReference type="InterPro" id="IPR044855">
    <property type="entry name" value="CoA-Trfase_III_dom3_sf"/>
</dbReference>
<organism evidence="3 4">
    <name type="scientific">Pseudonocardia nematodicida</name>
    <dbReference type="NCBI Taxonomy" id="1206997"/>
    <lineage>
        <taxon>Bacteria</taxon>
        <taxon>Bacillati</taxon>
        <taxon>Actinomycetota</taxon>
        <taxon>Actinomycetes</taxon>
        <taxon>Pseudonocardiales</taxon>
        <taxon>Pseudonocardiaceae</taxon>
        <taxon>Pseudonocardia</taxon>
    </lineage>
</organism>
<dbReference type="EMBL" id="JBEDNQ010000001">
    <property type="protein sequence ID" value="MEQ3549525.1"/>
    <property type="molecule type" value="Genomic_DNA"/>
</dbReference>
<dbReference type="Proteomes" id="UP001494902">
    <property type="component" value="Unassembled WGS sequence"/>
</dbReference>
<gene>
    <name evidence="3" type="ORF">WIS52_03490</name>
</gene>
<dbReference type="Pfam" id="PF02515">
    <property type="entry name" value="CoA_transf_3"/>
    <property type="match status" value="1"/>
</dbReference>
<comment type="caution">
    <text evidence="3">The sequence shown here is derived from an EMBL/GenBank/DDBJ whole genome shotgun (WGS) entry which is preliminary data.</text>
</comment>
<dbReference type="CDD" id="cd02325">
    <property type="entry name" value="R3H"/>
    <property type="match status" value="1"/>
</dbReference>
<name>A0ABV1K510_9PSEU</name>
<sequence>MTDTSRGPLAGVRVLELGAGYAAPTAGRMLRDFGADVVKVEDPGGGDYARQWVPQKDGLSLGFCRLNAGKRSVGVDLRTAEGRALVHRMAAHFDVVVESFRPGRLEEWGLGYAELSADNPGLVLARVSGFGQTGPYSSRPGFGTVAETASGFAHINGWPELPPTSPPFGFADSIAGISAAMGVGMTLFQRATTGRGGVVDVALYEPLMFIVGDMLLKYSGLGEVQGRIGNATGAASPRGIYECADGKFLSIAASNQAIAMRLFRAMDAPELADDPRFATGVARLENNELVQDRVRTWVRSRNRAEILAVLEDHEVVCAPVNDAADIIDDPHFRERTLVGLGQGLGSLVMPGPILHVDGYAGPAYDGVPGIGEHTGEVLAELGLPAGAAVEVG</sequence>
<evidence type="ECO:0000313" key="4">
    <source>
        <dbReference type="Proteomes" id="UP001494902"/>
    </source>
</evidence>
<evidence type="ECO:0000313" key="3">
    <source>
        <dbReference type="EMBL" id="MEQ3549525.1"/>
    </source>
</evidence>
<comment type="similarity">
    <text evidence="1">Belongs to the CoA-transferase III family.</text>
</comment>
<dbReference type="EC" id="2.8.3.-" evidence="3"/>
<evidence type="ECO:0000256" key="1">
    <source>
        <dbReference type="ARBA" id="ARBA00008383"/>
    </source>
</evidence>
<keyword evidence="2 3" id="KW-0808">Transferase</keyword>
<dbReference type="InterPro" id="IPR023606">
    <property type="entry name" value="CoA-Trfase_III_dom_1_sf"/>
</dbReference>
<protein>
    <submittedName>
        <fullName evidence="3">CoA transferase</fullName>
        <ecNumber evidence="3">2.8.3.-</ecNumber>
    </submittedName>
</protein>
<dbReference type="RefSeq" id="WP_349296598.1">
    <property type="nucleotide sequence ID" value="NZ_JBEDNQ010000001.1"/>
</dbReference>
<dbReference type="InterPro" id="IPR050509">
    <property type="entry name" value="CoA-transferase_III"/>
</dbReference>
<dbReference type="PANTHER" id="PTHR48228:SF6">
    <property type="entry name" value="L-CARNITINE COA-TRANSFERASE"/>
    <property type="match status" value="1"/>
</dbReference>
<proteinExistence type="inferred from homology"/>
<evidence type="ECO:0000256" key="2">
    <source>
        <dbReference type="ARBA" id="ARBA00022679"/>
    </source>
</evidence>
<dbReference type="SUPFAM" id="SSF89796">
    <property type="entry name" value="CoA-transferase family III (CaiB/BaiF)"/>
    <property type="match status" value="1"/>
</dbReference>
<dbReference type="InterPro" id="IPR003673">
    <property type="entry name" value="CoA-Trfase_fam_III"/>
</dbReference>
<dbReference type="Gene3D" id="3.40.50.10540">
    <property type="entry name" value="Crotonobetainyl-coa:carnitine coa-transferase, domain 1"/>
    <property type="match status" value="1"/>
</dbReference>
<reference evidence="3 4" key="1">
    <citation type="submission" date="2024-03" db="EMBL/GenBank/DDBJ databases">
        <title>Draft genome sequence of Pseudonocardia nematodicida JCM 31783.</title>
        <authorList>
            <person name="Butdee W."/>
            <person name="Duangmal K."/>
        </authorList>
    </citation>
    <scope>NUCLEOTIDE SEQUENCE [LARGE SCALE GENOMIC DNA]</scope>
    <source>
        <strain evidence="3 4">JCM 31783</strain>
    </source>
</reference>
<dbReference type="GO" id="GO:0016740">
    <property type="term" value="F:transferase activity"/>
    <property type="evidence" value="ECO:0007669"/>
    <property type="project" value="UniProtKB-KW"/>
</dbReference>
<dbReference type="PANTHER" id="PTHR48228">
    <property type="entry name" value="SUCCINYL-COA--D-CITRAMALATE COA-TRANSFERASE"/>
    <property type="match status" value="1"/>
</dbReference>
<keyword evidence="4" id="KW-1185">Reference proteome</keyword>
<dbReference type="Gene3D" id="3.30.1540.10">
    <property type="entry name" value="formyl-coa transferase, domain 3"/>
    <property type="match status" value="1"/>
</dbReference>